<sequence length="358" mass="37541">MGIVISPPPAGVQSPAGMQPPTATTQIINTGAQITTTPVQQQTIAAQQLQNRLNGVSPATATGLQPAGLQPAGLQTAGQTPSARPGPGPGPQMIPGLPPFKSIEKALFPLSGKQIHQFRGKVRKTQEGGNEPVIPKNGVTQVITVDPNSGETPTIHMAAGYACSLTVVDGAGQPWPIISATIGSGKRFTAQGIAKDALEPTIVVSDLRPHAQSNLLLVLQGLNTPIPVQLVSGGPLENGRETVAYRVILRVRGMVPGGLPTSFSPSPNHGTTAALLQTLYGTMPTAAKTLRVKNAPTYSYTRAWMLNGDLWIRTHARLLAPAWIATEASANGVHAYVLPKTHAVLMRFNGINQTLEVR</sequence>
<dbReference type="EMBL" id="CABP01000172">
    <property type="protein sequence ID" value="CBI06366.1"/>
    <property type="molecule type" value="Genomic_DNA"/>
</dbReference>
<organism evidence="2">
    <name type="scientific">mine drainage metagenome</name>
    <dbReference type="NCBI Taxonomy" id="410659"/>
    <lineage>
        <taxon>unclassified sequences</taxon>
        <taxon>metagenomes</taxon>
        <taxon>ecological metagenomes</taxon>
    </lineage>
</organism>
<gene>
    <name evidence="2" type="ORF">CARN5_0119</name>
</gene>
<evidence type="ECO:0000313" key="2">
    <source>
        <dbReference type="EMBL" id="CBI06366.1"/>
    </source>
</evidence>
<evidence type="ECO:0008006" key="3">
    <source>
        <dbReference type="Google" id="ProtNLM"/>
    </source>
</evidence>
<dbReference type="Pfam" id="PF12293">
    <property type="entry name" value="T4BSS_DotH_IcmK"/>
    <property type="match status" value="1"/>
</dbReference>
<dbReference type="InterPro" id="IPR022073">
    <property type="entry name" value="T4BSS_DotH_IcmK"/>
</dbReference>
<feature type="region of interest" description="Disordered" evidence="1">
    <location>
        <begin position="57"/>
        <end position="92"/>
    </location>
</feature>
<reference evidence="2" key="1">
    <citation type="submission" date="2009-10" db="EMBL/GenBank/DDBJ databases">
        <title>Diversity of trophic interactions inside an arsenic-rich microbial ecosystem.</title>
        <authorList>
            <person name="Bertin P.N."/>
            <person name="Heinrich-Salmeron A."/>
            <person name="Pelletier E."/>
            <person name="Goulhen-Chollet F."/>
            <person name="Arsene-Ploetze F."/>
            <person name="Gallien S."/>
            <person name="Calteau A."/>
            <person name="Vallenet D."/>
            <person name="Casiot C."/>
            <person name="Chane-Woon-Ming B."/>
            <person name="Giloteaux L."/>
            <person name="Barakat M."/>
            <person name="Bonnefoy V."/>
            <person name="Bruneel O."/>
            <person name="Chandler M."/>
            <person name="Cleiss J."/>
            <person name="Duran R."/>
            <person name="Elbaz-Poulichet F."/>
            <person name="Fonknechten N."/>
            <person name="Lauga B."/>
            <person name="Mornico D."/>
            <person name="Ortet P."/>
            <person name="Schaeffer C."/>
            <person name="Siguier P."/>
            <person name="Alexander Thil Smith A."/>
            <person name="Van Dorsselaer A."/>
            <person name="Weissenbach J."/>
            <person name="Medigue C."/>
            <person name="Le Paslier D."/>
        </authorList>
    </citation>
    <scope>NUCLEOTIDE SEQUENCE</scope>
</reference>
<name>E6QGK3_9ZZZZ</name>
<dbReference type="AlphaFoldDB" id="E6QGK3"/>
<feature type="region of interest" description="Disordered" evidence="1">
    <location>
        <begin position="1"/>
        <end position="21"/>
    </location>
</feature>
<protein>
    <recommendedName>
        <fullName evidence="3">IcmK protein</fullName>
    </recommendedName>
</protein>
<evidence type="ECO:0000256" key="1">
    <source>
        <dbReference type="SAM" id="MobiDB-lite"/>
    </source>
</evidence>
<proteinExistence type="predicted"/>
<accession>E6QGK3</accession>
<comment type="caution">
    <text evidence="2">The sequence shown here is derived from an EMBL/GenBank/DDBJ whole genome shotgun (WGS) entry which is preliminary data.</text>
</comment>
<feature type="compositionally biased region" description="Pro residues" evidence="1">
    <location>
        <begin position="1"/>
        <end position="10"/>
    </location>
</feature>